<evidence type="ECO:0000313" key="2">
    <source>
        <dbReference type="Proteomes" id="UP000198755"/>
    </source>
</evidence>
<keyword evidence="2" id="KW-1185">Reference proteome</keyword>
<reference evidence="1 2" key="1">
    <citation type="submission" date="2016-10" db="EMBL/GenBank/DDBJ databases">
        <authorList>
            <person name="de Groot N.N."/>
        </authorList>
    </citation>
    <scope>NUCLEOTIDE SEQUENCE [LARGE SCALE GENOMIC DNA]</scope>
    <source>
        <strain evidence="1 2">NE2</strain>
    </source>
</reference>
<sequence length="130" mass="14232">MAPVNFQEPNLYQLSGHHLHVTYSTSGIDGKPHFSYQDHHQTLSFIGDQIRSVSTEIGTLVSVTIRLTVDQGGTSFSVLLPRVNLPGDHSVPIRSEGVTTLHRFSIVPSVGQLDFYTVTPLSGNAMKVVF</sequence>
<proteinExistence type="predicted"/>
<accession>A0A1I4AKG3</accession>
<dbReference type="AlphaFoldDB" id="A0A1I4AKG3"/>
<dbReference type="Proteomes" id="UP000198755">
    <property type="component" value="Unassembled WGS sequence"/>
</dbReference>
<name>A0A1I4AKG3_9HYPH</name>
<gene>
    <name evidence="1" type="ORF">SAMN05444581_110127</name>
</gene>
<evidence type="ECO:0000313" key="1">
    <source>
        <dbReference type="EMBL" id="SFK56229.1"/>
    </source>
</evidence>
<dbReference type="EMBL" id="FOSN01000010">
    <property type="protein sequence ID" value="SFK56229.1"/>
    <property type="molecule type" value="Genomic_DNA"/>
</dbReference>
<dbReference type="RefSeq" id="WP_091682875.1">
    <property type="nucleotide sequence ID" value="NZ_FOSN01000010.1"/>
</dbReference>
<dbReference type="OrthoDB" id="8450247at2"/>
<protein>
    <submittedName>
        <fullName evidence="1">Uncharacterized protein</fullName>
    </submittedName>
</protein>
<organism evidence="1 2">
    <name type="scientific">Methylocapsa palsarum</name>
    <dbReference type="NCBI Taxonomy" id="1612308"/>
    <lineage>
        <taxon>Bacteria</taxon>
        <taxon>Pseudomonadati</taxon>
        <taxon>Pseudomonadota</taxon>
        <taxon>Alphaproteobacteria</taxon>
        <taxon>Hyphomicrobiales</taxon>
        <taxon>Beijerinckiaceae</taxon>
        <taxon>Methylocapsa</taxon>
    </lineage>
</organism>